<evidence type="ECO:0000256" key="1">
    <source>
        <dbReference type="SAM" id="Phobius"/>
    </source>
</evidence>
<feature type="transmembrane region" description="Helical" evidence="1">
    <location>
        <begin position="32"/>
        <end position="49"/>
    </location>
</feature>
<gene>
    <name evidence="2" type="ORF">GCM10022378_08620</name>
</gene>
<name>A0ABP7ELS6_9STAP</name>
<keyword evidence="1" id="KW-0812">Transmembrane</keyword>
<dbReference type="EMBL" id="BAABCK010000017">
    <property type="protein sequence ID" value="GAA3720809.1"/>
    <property type="molecule type" value="Genomic_DNA"/>
</dbReference>
<dbReference type="Proteomes" id="UP001500920">
    <property type="component" value="Unassembled WGS sequence"/>
</dbReference>
<evidence type="ECO:0000313" key="3">
    <source>
        <dbReference type="Proteomes" id="UP001500920"/>
    </source>
</evidence>
<organism evidence="2 3">
    <name type="scientific">Salinicoccus jeotgali</name>
    <dbReference type="NCBI Taxonomy" id="381634"/>
    <lineage>
        <taxon>Bacteria</taxon>
        <taxon>Bacillati</taxon>
        <taxon>Bacillota</taxon>
        <taxon>Bacilli</taxon>
        <taxon>Bacillales</taxon>
        <taxon>Staphylococcaceae</taxon>
        <taxon>Salinicoccus</taxon>
    </lineage>
</organism>
<keyword evidence="3" id="KW-1185">Reference proteome</keyword>
<feature type="transmembrane region" description="Helical" evidence="1">
    <location>
        <begin position="9"/>
        <end position="26"/>
    </location>
</feature>
<reference evidence="3" key="1">
    <citation type="journal article" date="2019" name="Int. J. Syst. Evol. Microbiol.">
        <title>The Global Catalogue of Microorganisms (GCM) 10K type strain sequencing project: providing services to taxonomists for standard genome sequencing and annotation.</title>
        <authorList>
            <consortium name="The Broad Institute Genomics Platform"/>
            <consortium name="The Broad Institute Genome Sequencing Center for Infectious Disease"/>
            <person name="Wu L."/>
            <person name="Ma J."/>
        </authorList>
    </citation>
    <scope>NUCLEOTIDE SEQUENCE [LARGE SCALE GENOMIC DNA]</scope>
    <source>
        <strain evidence="3">JCM 16981</strain>
    </source>
</reference>
<keyword evidence="1" id="KW-1133">Transmembrane helix</keyword>
<accession>A0ABP7ELS6</accession>
<proteinExistence type="predicted"/>
<keyword evidence="1" id="KW-0472">Membrane</keyword>
<sequence length="65" mass="7783">MTNENKKAWLNLALPIIYTCVLFFVPEIMDDFVKFIITLFIVIIIQFYFTKFLNKRFPSSDDLKD</sequence>
<comment type="caution">
    <text evidence="2">The sequence shown here is derived from an EMBL/GenBank/DDBJ whole genome shotgun (WGS) entry which is preliminary data.</text>
</comment>
<protein>
    <submittedName>
        <fullName evidence="2">Uncharacterized protein</fullName>
    </submittedName>
</protein>
<evidence type="ECO:0000313" key="2">
    <source>
        <dbReference type="EMBL" id="GAA3720809.1"/>
    </source>
</evidence>